<name>A0A7C5YW91_9CREN</name>
<organism evidence="2">
    <name type="scientific">Ignisphaera aggregans</name>
    <dbReference type="NCBI Taxonomy" id="334771"/>
    <lineage>
        <taxon>Archaea</taxon>
        <taxon>Thermoproteota</taxon>
        <taxon>Thermoprotei</taxon>
        <taxon>Desulfurococcales</taxon>
        <taxon>Desulfurococcaceae</taxon>
        <taxon>Ignisphaera</taxon>
    </lineage>
</organism>
<sequence length="1229" mass="135048">MKKGDIYRKVLAMTIALMLTILYIPLHIFTVYSLGDQFEVISVVWGTPTSPICVGPGMQTQMLTVTLRYNGNDSFLGLKAELYLPWPLRDSLSKTSIAESKYTQLVAKSQLITLTFWIDIGENAAVGDYTAYLVLYGYSNGEWIKVEEKSINIVLIYTEKLSIKPSIISVYPGYTNISIRLENIGNGYAYGVSLEASSQSPQISIVKPSIWIGEISPYSTIDINIPLYISPTLIGSTNSLYLRINYVDECGFNRVFTSTIYLLVEQPKPPQIMLRISPTTIIAGIKNNVTVTIINNGSTAVKGVVVSFDFPQQIILVNGTPTWFIDELKPYSTSNISFILTSLGVSSDKTVSQIFATVSYRDQYGIDRSDKITITLTIIKPQTLIDIDIEPRNLTPGRVNELILSVRNIGNVSIYGLDLSITLPQPLIFKDFDGKWYIGDLKPGEEKTRKLYVIVPSTTSGPIQMTMMLSYIDIAFTPRTEARYIGFTVIKPQESLIIQLFPHELGYGENSIEIIVFNNNPEKVYGTIATISSSQLIFKDFDGKWYIGDLEPGESKALKLKVFVPSTTATTIQISISLQYRDIVGTVMSESRILGVSLKPTTTLLTTLIEPEQVSVGENNVTIHVGNYGNTSVYSLQATITVQGATFKRFDGKWYIGDLKPKDTKNLTLLLIVPSTTSVVQITITYSYIDVGGGSRSETRVVWLEVKQLLTDIAVEVEPQTLSMGENSITIYIKNKGESSIYNTVVAFSIPQQIVLLESDGKIYIGEIKPNETKALPLKIAIISGTTTIQIPITISYTDIAGLSRNENRVLSFRIAAQSTTPNFKISIEPNSIISGRQSKLKLAIANIANRRLDNITVAISSTTIAFIGFDGKWFIDSLNPSEVRSIELAVYINPVQVTQSITTAITLTYIDTFTGNSISETTSLAIIAMPNTLKEPLEITVYPQILVAGRINNLTVSIRNPNNFNVSSTTLSITSPTGTILLASDTYFISLLKPNDRKDIELSLYIPSTSGTTLSLPISISYFDGIATNTFSKSIAFLVALPPMLKITNYAILPQTISPGQTFSISLTIANIGLGSAYNVTAMALPSQFYTPLLGSETFIGEISKGASTTITFSFRASSQLNITAPRPGNITRPFNTTGTFPTIARSITYPQYGDLQPRVIILIMYTDNVGKSYNTTLLIPLIIASSNTATITTHISEGISNINIALMLAVIVAIVTVIYVIIRLRKR</sequence>
<dbReference type="PANTHER" id="PTHR35902">
    <property type="entry name" value="S-LAYER DOMAIN-LIKE PROTEIN-RELATED"/>
    <property type="match status" value="1"/>
</dbReference>
<comment type="caution">
    <text evidence="2">The sequence shown here is derived from an EMBL/GenBank/DDBJ whole genome shotgun (WGS) entry which is preliminary data.</text>
</comment>
<evidence type="ECO:0000313" key="2">
    <source>
        <dbReference type="EMBL" id="HHR95975.1"/>
    </source>
</evidence>
<reference evidence="2" key="1">
    <citation type="journal article" date="2020" name="mSystems">
        <title>Genome- and Community-Level Interaction Insights into Carbon Utilization and Element Cycling Functions of Hydrothermarchaeota in Hydrothermal Sediment.</title>
        <authorList>
            <person name="Zhou Z."/>
            <person name="Liu Y."/>
            <person name="Xu W."/>
            <person name="Pan J."/>
            <person name="Luo Z.H."/>
            <person name="Li M."/>
        </authorList>
    </citation>
    <scope>NUCLEOTIDE SEQUENCE [LARGE SCALE GENOMIC DNA]</scope>
    <source>
        <strain evidence="2">SpSt-1</strain>
    </source>
</reference>
<accession>A0A7C5YW91</accession>
<dbReference type="InterPro" id="IPR013783">
    <property type="entry name" value="Ig-like_fold"/>
</dbReference>
<keyword evidence="1" id="KW-0472">Membrane</keyword>
<dbReference type="PANTHER" id="PTHR35902:SF3">
    <property type="entry name" value="NPCBM-ASSOCIATED, NEW3 DOMAIN OF ALPHA-GALACTOSIDASE"/>
    <property type="match status" value="1"/>
</dbReference>
<keyword evidence="1" id="KW-0812">Transmembrane</keyword>
<evidence type="ECO:0000256" key="1">
    <source>
        <dbReference type="SAM" id="Phobius"/>
    </source>
</evidence>
<dbReference type="EMBL" id="DRUB01000072">
    <property type="protein sequence ID" value="HHR95975.1"/>
    <property type="molecule type" value="Genomic_DNA"/>
</dbReference>
<feature type="transmembrane region" description="Helical" evidence="1">
    <location>
        <begin position="1204"/>
        <end position="1224"/>
    </location>
</feature>
<proteinExistence type="predicted"/>
<dbReference type="Gene3D" id="2.60.40.10">
    <property type="entry name" value="Immunoglobulins"/>
    <property type="match status" value="1"/>
</dbReference>
<feature type="transmembrane region" description="Helical" evidence="1">
    <location>
        <begin position="12"/>
        <end position="34"/>
    </location>
</feature>
<evidence type="ECO:0008006" key="3">
    <source>
        <dbReference type="Google" id="ProtNLM"/>
    </source>
</evidence>
<keyword evidence="1" id="KW-1133">Transmembrane helix</keyword>
<dbReference type="AlphaFoldDB" id="A0A7C5YW91"/>
<gene>
    <name evidence="2" type="ORF">ENL47_03955</name>
</gene>
<protein>
    <recommendedName>
        <fullName evidence="3">Alpha-galactosidase NEW3 domain-containing protein</fullName>
    </recommendedName>
</protein>